<keyword evidence="2 3" id="KW-0040">ANK repeat</keyword>
<feature type="signal peptide" evidence="4">
    <location>
        <begin position="1"/>
        <end position="18"/>
    </location>
</feature>
<dbReference type="PROSITE" id="PS50088">
    <property type="entry name" value="ANK_REPEAT"/>
    <property type="match status" value="4"/>
</dbReference>
<keyword evidence="4" id="KW-0732">Signal</keyword>
<evidence type="ECO:0000313" key="5">
    <source>
        <dbReference type="EMBL" id="QES90304.1"/>
    </source>
</evidence>
<dbReference type="InterPro" id="IPR036770">
    <property type="entry name" value="Ankyrin_rpt-contain_sf"/>
</dbReference>
<protein>
    <submittedName>
        <fullName evidence="5">Ankyrin repeat domain-containing protein</fullName>
    </submittedName>
</protein>
<evidence type="ECO:0000256" key="2">
    <source>
        <dbReference type="ARBA" id="ARBA00023043"/>
    </source>
</evidence>
<dbReference type="PANTHER" id="PTHR24171">
    <property type="entry name" value="ANKYRIN REPEAT DOMAIN-CONTAINING PROTEIN 39-RELATED"/>
    <property type="match status" value="1"/>
</dbReference>
<dbReference type="Pfam" id="PF12796">
    <property type="entry name" value="Ank_2"/>
    <property type="match status" value="3"/>
</dbReference>
<keyword evidence="1" id="KW-0677">Repeat</keyword>
<dbReference type="Gene3D" id="1.25.40.20">
    <property type="entry name" value="Ankyrin repeat-containing domain"/>
    <property type="match status" value="2"/>
</dbReference>
<organism evidence="5 6">
    <name type="scientific">Rhizosphaericola mali</name>
    <dbReference type="NCBI Taxonomy" id="2545455"/>
    <lineage>
        <taxon>Bacteria</taxon>
        <taxon>Pseudomonadati</taxon>
        <taxon>Bacteroidota</taxon>
        <taxon>Chitinophagia</taxon>
        <taxon>Chitinophagales</taxon>
        <taxon>Chitinophagaceae</taxon>
        <taxon>Rhizosphaericola</taxon>
    </lineage>
</organism>
<dbReference type="OrthoDB" id="2575953at2"/>
<feature type="repeat" description="ANK" evidence="3">
    <location>
        <begin position="325"/>
        <end position="357"/>
    </location>
</feature>
<evidence type="ECO:0000256" key="1">
    <source>
        <dbReference type="ARBA" id="ARBA00022737"/>
    </source>
</evidence>
<dbReference type="Proteomes" id="UP000292424">
    <property type="component" value="Chromosome"/>
</dbReference>
<gene>
    <name evidence="5" type="ORF">E0W69_017145</name>
</gene>
<dbReference type="PROSITE" id="PS50297">
    <property type="entry name" value="ANK_REP_REGION"/>
    <property type="match status" value="3"/>
</dbReference>
<keyword evidence="6" id="KW-1185">Reference proteome</keyword>
<evidence type="ECO:0000256" key="4">
    <source>
        <dbReference type="SAM" id="SignalP"/>
    </source>
</evidence>
<sequence>MKKILLSALLLAALHSQAQNKNTLLDQDFWKATPSISTVKDAISKGASPSEMNPMAFDAVVLAIMNDAPIETIKYLTEQKGNSVEKLTHDGRTYLFWAAMKGNVPAMQYFIQKGANVNTEDSHAMTALSFAAAGGVKNTDVYETLIKAGADIKKKYQKGASLLLVSVGNDSPDLTLSNYLVSKGFSLKDKDADGNTAFDYAARVGNIDLLKKLKEKGVFPTANAMIFASQGTRRSASTLDVYQYITSVGIPASAVNKSGENALDALVRKPKQEEIISWFIQNGANPNQVDNSGNTPFYYASSSRDTSVLAMLLPKLKNINLANKEGETPLMNAVQNGNTQVVNYLLEHGANPEAKDAKGNNLAYYLIQSYRGKNAGRGMGRGGDNGKDFKEKLALLQSKGVQLNALQNGSNTLYHLAIAKNEVDLLKEISNLNIDLNAKNSDGLTALQRAAMISKNDQVLKYLIEAGAQKDVKTDMDETAYDLAKENEYLTKNNISIDFLK</sequence>
<dbReference type="SMART" id="SM00248">
    <property type="entry name" value="ANK"/>
    <property type="match status" value="9"/>
</dbReference>
<feature type="repeat" description="ANK" evidence="3">
    <location>
        <begin position="90"/>
        <end position="122"/>
    </location>
</feature>
<dbReference type="EMBL" id="CP044016">
    <property type="protein sequence ID" value="QES90304.1"/>
    <property type="molecule type" value="Genomic_DNA"/>
</dbReference>
<dbReference type="SUPFAM" id="SSF48403">
    <property type="entry name" value="Ankyrin repeat"/>
    <property type="match status" value="2"/>
</dbReference>
<feature type="repeat" description="ANK" evidence="3">
    <location>
        <begin position="292"/>
        <end position="324"/>
    </location>
</feature>
<dbReference type="KEGG" id="arac:E0W69_017145"/>
<dbReference type="GO" id="GO:0085020">
    <property type="term" value="P:protein K6-linked ubiquitination"/>
    <property type="evidence" value="ECO:0007669"/>
    <property type="project" value="TreeGrafter"/>
</dbReference>
<dbReference type="AlphaFoldDB" id="A0A5P2G3A3"/>
<accession>A0A5P2G3A3</accession>
<name>A0A5P2G3A3_9BACT</name>
<dbReference type="GO" id="GO:0004842">
    <property type="term" value="F:ubiquitin-protein transferase activity"/>
    <property type="evidence" value="ECO:0007669"/>
    <property type="project" value="TreeGrafter"/>
</dbReference>
<proteinExistence type="predicted"/>
<feature type="chain" id="PRO_5024448250" evidence="4">
    <location>
        <begin position="19"/>
        <end position="501"/>
    </location>
</feature>
<reference evidence="5 6" key="1">
    <citation type="submission" date="2019-09" db="EMBL/GenBank/DDBJ databases">
        <title>Complete genome sequence of Arachidicoccus sp. B3-10 isolated from apple orchard soil.</title>
        <authorList>
            <person name="Kim H.S."/>
            <person name="Han K.-I."/>
            <person name="Suh M.K."/>
            <person name="Lee K.C."/>
            <person name="Eom M.K."/>
            <person name="Kim J.-S."/>
            <person name="Kang S.W."/>
            <person name="Sin Y."/>
            <person name="Lee J.-S."/>
        </authorList>
    </citation>
    <scope>NUCLEOTIDE SEQUENCE [LARGE SCALE GENOMIC DNA]</scope>
    <source>
        <strain evidence="5 6">B3-10</strain>
    </source>
</reference>
<dbReference type="InterPro" id="IPR002110">
    <property type="entry name" value="Ankyrin_rpt"/>
</dbReference>
<evidence type="ECO:0000313" key="6">
    <source>
        <dbReference type="Proteomes" id="UP000292424"/>
    </source>
</evidence>
<evidence type="ECO:0000256" key="3">
    <source>
        <dbReference type="PROSITE-ProRule" id="PRU00023"/>
    </source>
</evidence>
<dbReference type="RefSeq" id="WP_131331289.1">
    <property type="nucleotide sequence ID" value="NZ_CP044016.1"/>
</dbReference>
<feature type="repeat" description="ANK" evidence="3">
    <location>
        <begin position="442"/>
        <end position="475"/>
    </location>
</feature>
<dbReference type="PANTHER" id="PTHR24171:SF8">
    <property type="entry name" value="BRCA1-ASSOCIATED RING DOMAIN PROTEIN 1"/>
    <property type="match status" value="1"/>
</dbReference>